<name>A0A3A4A1P1_9ACTN</name>
<sequence length="147" mass="16597">MDRTPQAVLTSALDVLRTQGLVCGAYYDRDQDDLPPARRRVCPMGAIAVACGHEPDLWLDLDPDKRELWENEPSIRAAFGAAWALVRELRDRDRLAAPVRTRGEIHVTVIHWVDYVAQSKGEILEVMRAAARRTDDQGLPLLWREAA</sequence>
<dbReference type="Proteomes" id="UP000265768">
    <property type="component" value="Unassembled WGS sequence"/>
</dbReference>
<organism evidence="1 2">
    <name type="scientific">Bailinhaonella thermotolerans</name>
    <dbReference type="NCBI Taxonomy" id="1070861"/>
    <lineage>
        <taxon>Bacteria</taxon>
        <taxon>Bacillati</taxon>
        <taxon>Actinomycetota</taxon>
        <taxon>Actinomycetes</taxon>
        <taxon>Streptosporangiales</taxon>
        <taxon>Streptosporangiaceae</taxon>
        <taxon>Bailinhaonella</taxon>
    </lineage>
</organism>
<comment type="caution">
    <text evidence="1">The sequence shown here is derived from an EMBL/GenBank/DDBJ whole genome shotgun (WGS) entry which is preliminary data.</text>
</comment>
<keyword evidence="2" id="KW-1185">Reference proteome</keyword>
<proteinExistence type="predicted"/>
<dbReference type="AlphaFoldDB" id="A0A3A4A1P1"/>
<evidence type="ECO:0000313" key="1">
    <source>
        <dbReference type="EMBL" id="RJL21064.1"/>
    </source>
</evidence>
<dbReference type="EMBL" id="QZEY01000027">
    <property type="protein sequence ID" value="RJL21064.1"/>
    <property type="molecule type" value="Genomic_DNA"/>
</dbReference>
<accession>A0A3A4A1P1</accession>
<evidence type="ECO:0000313" key="2">
    <source>
        <dbReference type="Proteomes" id="UP000265768"/>
    </source>
</evidence>
<gene>
    <name evidence="1" type="ORF">D5H75_38265</name>
</gene>
<dbReference type="Pfam" id="PF19698">
    <property type="entry name" value="DUF6197"/>
    <property type="match status" value="1"/>
</dbReference>
<dbReference type="InterPro" id="IPR045677">
    <property type="entry name" value="DUF6197"/>
</dbReference>
<reference evidence="1 2" key="1">
    <citation type="submission" date="2018-09" db="EMBL/GenBank/DDBJ databases">
        <title>YIM 75507 draft genome.</title>
        <authorList>
            <person name="Tang S."/>
            <person name="Feng Y."/>
        </authorList>
    </citation>
    <scope>NUCLEOTIDE SEQUENCE [LARGE SCALE GENOMIC DNA]</scope>
    <source>
        <strain evidence="1 2">YIM 75507</strain>
    </source>
</reference>
<dbReference type="OrthoDB" id="4253218at2"/>
<dbReference type="RefSeq" id="WP_119931525.1">
    <property type="nucleotide sequence ID" value="NZ_QZEY01000027.1"/>
</dbReference>
<protein>
    <submittedName>
        <fullName evidence="1">Uncharacterized protein</fullName>
    </submittedName>
</protein>